<keyword evidence="11 12" id="KW-0998">Cell outer membrane</keyword>
<dbReference type="InterPro" id="IPR039426">
    <property type="entry name" value="TonB-dep_rcpt-like"/>
</dbReference>
<dbReference type="InterPro" id="IPR010916">
    <property type="entry name" value="TonB_box_CS"/>
</dbReference>
<evidence type="ECO:0000256" key="10">
    <source>
        <dbReference type="ARBA" id="ARBA00023136"/>
    </source>
</evidence>
<keyword evidence="7" id="KW-0408">Iron</keyword>
<reference evidence="19 20" key="1">
    <citation type="submission" date="2022-10" db="EMBL/GenBank/DDBJ databases">
        <title>Aestuariibacter sp. AA17 isolated from Montipora capitata coral fragment.</title>
        <authorList>
            <person name="Emsley S.A."/>
            <person name="Pfannmuller K.M."/>
            <person name="Loughran R.M."/>
            <person name="Shlafstein M."/>
            <person name="Papke E."/>
            <person name="Saw J.H."/>
            <person name="Ushijima B."/>
            <person name="Videau P."/>
        </authorList>
    </citation>
    <scope>NUCLEOTIDE SEQUENCE [LARGE SCALE GENOMIC DNA]</scope>
    <source>
        <strain evidence="19 20">AA17</strain>
    </source>
</reference>
<evidence type="ECO:0000256" key="12">
    <source>
        <dbReference type="PROSITE-ProRule" id="PRU01360"/>
    </source>
</evidence>
<evidence type="ECO:0000259" key="17">
    <source>
        <dbReference type="Pfam" id="PF00593"/>
    </source>
</evidence>
<keyword evidence="10 12" id="KW-0472">Membrane</keyword>
<dbReference type="PROSITE" id="PS01156">
    <property type="entry name" value="TONB_DEPENDENT_REC_2"/>
    <property type="match status" value="1"/>
</dbReference>
<evidence type="ECO:0000256" key="14">
    <source>
        <dbReference type="PROSITE-ProRule" id="PRU10144"/>
    </source>
</evidence>
<keyword evidence="6 16" id="KW-0732">Signal</keyword>
<dbReference type="PROSITE" id="PS00430">
    <property type="entry name" value="TONB_DEPENDENT_REC_1"/>
    <property type="match status" value="1"/>
</dbReference>
<accession>A0ABT3ACS0</accession>
<dbReference type="PANTHER" id="PTHR32552:SF81">
    <property type="entry name" value="TONB-DEPENDENT OUTER MEMBRANE RECEPTOR"/>
    <property type="match status" value="1"/>
</dbReference>
<protein>
    <submittedName>
        <fullName evidence="19">TonB-dependent receptor</fullName>
    </submittedName>
</protein>
<keyword evidence="2 12" id="KW-0813">Transport</keyword>
<evidence type="ECO:0000259" key="18">
    <source>
        <dbReference type="Pfam" id="PF07715"/>
    </source>
</evidence>
<keyword evidence="19" id="KW-0675">Receptor</keyword>
<dbReference type="Pfam" id="PF07715">
    <property type="entry name" value="Plug"/>
    <property type="match status" value="1"/>
</dbReference>
<comment type="similarity">
    <text evidence="12 15">Belongs to the TonB-dependent receptor family.</text>
</comment>
<dbReference type="RefSeq" id="WP_263713374.1">
    <property type="nucleotide sequence ID" value="NZ_JAOWKX010000008.1"/>
</dbReference>
<dbReference type="Proteomes" id="UP001652504">
    <property type="component" value="Unassembled WGS sequence"/>
</dbReference>
<evidence type="ECO:0000256" key="7">
    <source>
        <dbReference type="ARBA" id="ARBA00023004"/>
    </source>
</evidence>
<comment type="caution">
    <text evidence="19">The sequence shown here is derived from an EMBL/GenBank/DDBJ whole genome shotgun (WGS) entry which is preliminary data.</text>
</comment>
<evidence type="ECO:0000256" key="4">
    <source>
        <dbReference type="ARBA" id="ARBA00022496"/>
    </source>
</evidence>
<dbReference type="SUPFAM" id="SSF56935">
    <property type="entry name" value="Porins"/>
    <property type="match status" value="1"/>
</dbReference>
<dbReference type="InterPro" id="IPR000531">
    <property type="entry name" value="Beta-barrel_TonB"/>
</dbReference>
<evidence type="ECO:0000256" key="13">
    <source>
        <dbReference type="PROSITE-ProRule" id="PRU10143"/>
    </source>
</evidence>
<evidence type="ECO:0000256" key="3">
    <source>
        <dbReference type="ARBA" id="ARBA00022452"/>
    </source>
</evidence>
<feature type="signal peptide" evidence="16">
    <location>
        <begin position="1"/>
        <end position="24"/>
    </location>
</feature>
<evidence type="ECO:0000313" key="20">
    <source>
        <dbReference type="Proteomes" id="UP001652504"/>
    </source>
</evidence>
<keyword evidence="9 13" id="KW-0798">TonB box</keyword>
<proteinExistence type="inferred from homology"/>
<feature type="short sequence motif" description="TonB C-terminal box" evidence="14">
    <location>
        <begin position="693"/>
        <end position="710"/>
    </location>
</feature>
<evidence type="ECO:0000256" key="8">
    <source>
        <dbReference type="ARBA" id="ARBA00023065"/>
    </source>
</evidence>
<comment type="subcellular location">
    <subcellularLocation>
        <location evidence="1 12">Cell outer membrane</location>
        <topology evidence="1 12">Multi-pass membrane protein</topology>
    </subcellularLocation>
</comment>
<keyword evidence="4" id="KW-0410">Iron transport</keyword>
<dbReference type="PANTHER" id="PTHR32552">
    <property type="entry name" value="FERRICHROME IRON RECEPTOR-RELATED"/>
    <property type="match status" value="1"/>
</dbReference>
<evidence type="ECO:0000256" key="15">
    <source>
        <dbReference type="RuleBase" id="RU003357"/>
    </source>
</evidence>
<keyword evidence="20" id="KW-1185">Reference proteome</keyword>
<name>A0ABT3ACS0_9ALTE</name>
<feature type="short sequence motif" description="TonB box" evidence="13">
    <location>
        <begin position="42"/>
        <end position="48"/>
    </location>
</feature>
<sequence length="710" mass="78813">MQRRVNRIALCVLSSFVCANMAHAQSAADTDQKSIKTSSIETITVTGAMLQTPLSKFASSVSVINDDAIAARQADHIEHILNRASNVNFSAGASRGRFFQIRGIGERSQFVDPINPSVGFIVDGINYSGMAAGASTFDIEQVEIYKGPNSARFGSDGLAGMINVVSKAPTADTHVNVEAGVANYNSWNAGVAAGTGITDDVLIGFSAHQVKSDGFIDNDALNRDDTNNHDEFTGRIKLQADITDTLRLSAVAHHIDVDNGYDAFSLDLNRTTLSDEPGFDKQESDAVALSALYDGLGGAKVKLTGTFLDADLAYGYDEDWSYVGIAPGWEYSSTDHYFRDRQDKTLELKVFNNNDTMNGWVLGAYYADEEEDLLRQFFDFDAWADASFQSQVEREDTALFGQYRFSVSDNAWVSVSGRFAEQSLDYIDTNGVVQQTDESDWGAELSYHVQVSDQTMAYVKGTRSYKMGGVNGEALGKLNDEGLVEFRDTLLANAAFDSESLLGTELGIKGGNPDGTFTMHFAAFYQWRDDVQYKSWIVRDQTFVGFYNNAGDGTNYGIELDLSYQLHNNVTLFAHLGWLDAELDGVTREDETTIYNGLEQAHAPSYTANVGLNITLMDGLKWVFEADAKDRFYYSYSHDQQSDNMVLVHSSVAYTYDNWEFSVYVRNLFDEDYATRGFYFGNDPRNEYQSKTYEQLGEPRRVGASVRYHF</sequence>
<evidence type="ECO:0000256" key="6">
    <source>
        <dbReference type="ARBA" id="ARBA00022729"/>
    </source>
</evidence>
<evidence type="ECO:0000256" key="1">
    <source>
        <dbReference type="ARBA" id="ARBA00004571"/>
    </source>
</evidence>
<evidence type="ECO:0000256" key="5">
    <source>
        <dbReference type="ARBA" id="ARBA00022692"/>
    </source>
</evidence>
<evidence type="ECO:0000256" key="9">
    <source>
        <dbReference type="ARBA" id="ARBA00023077"/>
    </source>
</evidence>
<dbReference type="EMBL" id="JAOWKX010000008">
    <property type="protein sequence ID" value="MCV2886087.1"/>
    <property type="molecule type" value="Genomic_DNA"/>
</dbReference>
<dbReference type="Pfam" id="PF00593">
    <property type="entry name" value="TonB_dep_Rec_b-barrel"/>
    <property type="match status" value="1"/>
</dbReference>
<evidence type="ECO:0000256" key="11">
    <source>
        <dbReference type="ARBA" id="ARBA00023237"/>
    </source>
</evidence>
<dbReference type="PROSITE" id="PS52016">
    <property type="entry name" value="TONB_DEPENDENT_REC_3"/>
    <property type="match status" value="1"/>
</dbReference>
<feature type="domain" description="TonB-dependent receptor-like beta-barrel" evidence="17">
    <location>
        <begin position="254"/>
        <end position="668"/>
    </location>
</feature>
<dbReference type="InterPro" id="IPR012910">
    <property type="entry name" value="Plug_dom"/>
</dbReference>
<keyword evidence="5 12" id="KW-0812">Transmembrane</keyword>
<organism evidence="19 20">
    <name type="scientific">Fluctibacter corallii</name>
    <dbReference type="NCBI Taxonomy" id="2984329"/>
    <lineage>
        <taxon>Bacteria</taxon>
        <taxon>Pseudomonadati</taxon>
        <taxon>Pseudomonadota</taxon>
        <taxon>Gammaproteobacteria</taxon>
        <taxon>Alteromonadales</taxon>
        <taxon>Alteromonadaceae</taxon>
        <taxon>Fluctibacter</taxon>
    </lineage>
</organism>
<feature type="chain" id="PRO_5046821435" evidence="16">
    <location>
        <begin position="25"/>
        <end position="710"/>
    </location>
</feature>
<dbReference type="Gene3D" id="2.40.170.20">
    <property type="entry name" value="TonB-dependent receptor, beta-barrel domain"/>
    <property type="match status" value="1"/>
</dbReference>
<gene>
    <name evidence="19" type="ORF">OE749_15445</name>
</gene>
<dbReference type="InterPro" id="IPR010917">
    <property type="entry name" value="TonB_rcpt_CS"/>
</dbReference>
<dbReference type="InterPro" id="IPR036942">
    <property type="entry name" value="Beta-barrel_TonB_sf"/>
</dbReference>
<keyword evidence="8" id="KW-0406">Ion transport</keyword>
<feature type="domain" description="TonB-dependent receptor plug" evidence="18">
    <location>
        <begin position="55"/>
        <end position="160"/>
    </location>
</feature>
<evidence type="ECO:0000256" key="2">
    <source>
        <dbReference type="ARBA" id="ARBA00022448"/>
    </source>
</evidence>
<evidence type="ECO:0000256" key="16">
    <source>
        <dbReference type="SAM" id="SignalP"/>
    </source>
</evidence>
<evidence type="ECO:0000313" key="19">
    <source>
        <dbReference type="EMBL" id="MCV2886087.1"/>
    </source>
</evidence>
<keyword evidence="3 12" id="KW-1134">Transmembrane beta strand</keyword>